<feature type="compositionally biased region" description="Gly residues" evidence="1">
    <location>
        <begin position="172"/>
        <end position="191"/>
    </location>
</feature>
<evidence type="ECO:0000256" key="2">
    <source>
        <dbReference type="SAM" id="SignalP"/>
    </source>
</evidence>
<feature type="signal peptide" evidence="2">
    <location>
        <begin position="1"/>
        <end position="28"/>
    </location>
</feature>
<evidence type="ECO:0000313" key="4">
    <source>
        <dbReference type="Proteomes" id="UP000664203"/>
    </source>
</evidence>
<organism evidence="3 4">
    <name type="scientific">Alectoria fallacina</name>
    <dbReference type="NCBI Taxonomy" id="1903189"/>
    <lineage>
        <taxon>Eukaryota</taxon>
        <taxon>Fungi</taxon>
        <taxon>Dikarya</taxon>
        <taxon>Ascomycota</taxon>
        <taxon>Pezizomycotina</taxon>
        <taxon>Lecanoromycetes</taxon>
        <taxon>OSLEUM clade</taxon>
        <taxon>Lecanoromycetidae</taxon>
        <taxon>Lecanorales</taxon>
        <taxon>Lecanorineae</taxon>
        <taxon>Parmeliaceae</taxon>
        <taxon>Alectoria</taxon>
    </lineage>
</organism>
<evidence type="ECO:0000313" key="3">
    <source>
        <dbReference type="EMBL" id="CAF9930505.1"/>
    </source>
</evidence>
<dbReference type="OrthoDB" id="5425538at2759"/>
<dbReference type="Proteomes" id="UP000664203">
    <property type="component" value="Unassembled WGS sequence"/>
</dbReference>
<protein>
    <submittedName>
        <fullName evidence="3">Uncharacterized protein</fullName>
    </submittedName>
</protein>
<gene>
    <name evidence="3" type="ORF">ALECFALPRED_004619</name>
</gene>
<feature type="region of interest" description="Disordered" evidence="1">
    <location>
        <begin position="172"/>
        <end position="201"/>
    </location>
</feature>
<reference evidence="3" key="1">
    <citation type="submission" date="2021-03" db="EMBL/GenBank/DDBJ databases">
        <authorList>
            <person name="Tagirdzhanova G."/>
        </authorList>
    </citation>
    <scope>NUCLEOTIDE SEQUENCE</scope>
</reference>
<sequence length="473" mass="49519">MAPASLSHPLFLIAITITLVSQTRLTSASPVAPIRHLPTANATAAAARNNLQCIDSADWATTAFMACDCYSALGLFEDYEVYRHATTMFEFVAANIVPPYPQFAQTTPRKYTYRSCTLAIVMLADLPDGLPGLPARQWPRTDLGDYVGIENAGLNVRDGCLSIVLGGGGGRGGEGGGGGGGGGRAGAGGGGEEGEKGNRVGFVNPTGYDTAGVHGAIGVFLWDTDSVINRAVQEKWGVGIGNGNGNATGVVVNSSGREDRCAARGGIFRGVSVVVQEALSRGIAAAADDDAFGVIGLDQIIDNSPGDARAAGTAFQVIQQSRGRDEATFAIVAGNAPEITERVMFQRGHMLFQVDLCDKLSLANVATVGVFAVEDPLWVDGSVVLSHNVSVQRGLATKVLPAYLARYPLMELVVEMLIQSMLADEFLLAVAAPKLGGVEGLEMLDRCGLKVENHLAFATITVLFSPLMIFKGM</sequence>
<dbReference type="EMBL" id="CAJPDR010000287">
    <property type="protein sequence ID" value="CAF9930505.1"/>
    <property type="molecule type" value="Genomic_DNA"/>
</dbReference>
<proteinExistence type="predicted"/>
<keyword evidence="2" id="KW-0732">Signal</keyword>
<dbReference type="AlphaFoldDB" id="A0A8H3IRD1"/>
<accession>A0A8H3IRD1</accession>
<evidence type="ECO:0000256" key="1">
    <source>
        <dbReference type="SAM" id="MobiDB-lite"/>
    </source>
</evidence>
<comment type="caution">
    <text evidence="3">The sequence shown here is derived from an EMBL/GenBank/DDBJ whole genome shotgun (WGS) entry which is preliminary data.</text>
</comment>
<name>A0A8H3IRD1_9LECA</name>
<keyword evidence="4" id="KW-1185">Reference proteome</keyword>
<feature type="chain" id="PRO_5034035835" evidence="2">
    <location>
        <begin position="29"/>
        <end position="473"/>
    </location>
</feature>